<evidence type="ECO:0000256" key="1">
    <source>
        <dbReference type="SAM" id="Phobius"/>
    </source>
</evidence>
<evidence type="ECO:0000313" key="3">
    <source>
        <dbReference type="Proteomes" id="UP000823388"/>
    </source>
</evidence>
<dbReference type="EMBL" id="CM029037">
    <property type="protein sequence ID" value="KAG2658884.1"/>
    <property type="molecule type" value="Genomic_DNA"/>
</dbReference>
<sequence length="61" mass="7374">MLDSQHDDYKRIRDNTLCRFSNFSYSWKKGFFLLLEWYNFMVQLVYLVACRALSCSHLNKG</sequence>
<keyword evidence="3" id="KW-1185">Reference proteome</keyword>
<keyword evidence="1" id="KW-0472">Membrane</keyword>
<evidence type="ECO:0000313" key="2">
    <source>
        <dbReference type="EMBL" id="KAG2658884.1"/>
    </source>
</evidence>
<reference evidence="2" key="1">
    <citation type="submission" date="2020-05" db="EMBL/GenBank/DDBJ databases">
        <title>WGS assembly of Panicum virgatum.</title>
        <authorList>
            <person name="Lovell J.T."/>
            <person name="Jenkins J."/>
            <person name="Shu S."/>
            <person name="Juenger T.E."/>
            <person name="Schmutz J."/>
        </authorList>
    </citation>
    <scope>NUCLEOTIDE SEQUENCE</scope>
    <source>
        <strain evidence="2">AP13</strain>
    </source>
</reference>
<gene>
    <name evidence="2" type="ORF">PVAP13_1KG321515</name>
</gene>
<keyword evidence="1" id="KW-1133">Transmembrane helix</keyword>
<keyword evidence="1" id="KW-0812">Transmembrane</keyword>
<feature type="transmembrane region" description="Helical" evidence="1">
    <location>
        <begin position="31"/>
        <end position="53"/>
    </location>
</feature>
<name>A0A8T0XNT7_PANVG</name>
<protein>
    <submittedName>
        <fullName evidence="2">Uncharacterized protein</fullName>
    </submittedName>
</protein>
<organism evidence="2 3">
    <name type="scientific">Panicum virgatum</name>
    <name type="common">Blackwell switchgrass</name>
    <dbReference type="NCBI Taxonomy" id="38727"/>
    <lineage>
        <taxon>Eukaryota</taxon>
        <taxon>Viridiplantae</taxon>
        <taxon>Streptophyta</taxon>
        <taxon>Embryophyta</taxon>
        <taxon>Tracheophyta</taxon>
        <taxon>Spermatophyta</taxon>
        <taxon>Magnoliopsida</taxon>
        <taxon>Liliopsida</taxon>
        <taxon>Poales</taxon>
        <taxon>Poaceae</taxon>
        <taxon>PACMAD clade</taxon>
        <taxon>Panicoideae</taxon>
        <taxon>Panicodae</taxon>
        <taxon>Paniceae</taxon>
        <taxon>Panicinae</taxon>
        <taxon>Panicum</taxon>
        <taxon>Panicum sect. Hiantes</taxon>
    </lineage>
</organism>
<accession>A0A8T0XNT7</accession>
<comment type="caution">
    <text evidence="2">The sequence shown here is derived from an EMBL/GenBank/DDBJ whole genome shotgun (WGS) entry which is preliminary data.</text>
</comment>
<dbReference type="Proteomes" id="UP000823388">
    <property type="component" value="Chromosome 1K"/>
</dbReference>
<proteinExistence type="predicted"/>
<dbReference type="AlphaFoldDB" id="A0A8T0XNT7"/>